<comment type="caution">
    <text evidence="3">The sequence shown here is derived from an EMBL/GenBank/DDBJ whole genome shotgun (WGS) entry which is preliminary data.</text>
</comment>
<feature type="chain" id="PRO_5042511540" evidence="1">
    <location>
        <begin position="29"/>
        <end position="192"/>
    </location>
</feature>
<proteinExistence type="predicted"/>
<dbReference type="Pfam" id="PF16694">
    <property type="entry name" value="Cytochrome_P460"/>
    <property type="match status" value="1"/>
</dbReference>
<keyword evidence="1" id="KW-0732">Signal</keyword>
<dbReference type="RefSeq" id="WP_240589548.1">
    <property type="nucleotide sequence ID" value="NZ_JAKUDL010000001.1"/>
</dbReference>
<evidence type="ECO:0000313" key="3">
    <source>
        <dbReference type="EMBL" id="MCH4292910.1"/>
    </source>
</evidence>
<keyword evidence="4" id="KW-1185">Reference proteome</keyword>
<dbReference type="InterPro" id="IPR038142">
    <property type="entry name" value="Cytochrome_P460_sp"/>
</dbReference>
<name>A0AAJ1F966_9GAMM</name>
<protein>
    <submittedName>
        <fullName evidence="3">Cytochrome P460 family protein</fullName>
    </submittedName>
</protein>
<dbReference type="AlphaFoldDB" id="A0AAJ1F966"/>
<dbReference type="CDD" id="cd20750">
    <property type="entry name" value="cyt_c_I"/>
    <property type="match status" value="1"/>
</dbReference>
<accession>A0AAJ1F966</accession>
<gene>
    <name evidence="3" type="ORF">MJ923_01160</name>
</gene>
<evidence type="ECO:0000256" key="1">
    <source>
        <dbReference type="SAM" id="SignalP"/>
    </source>
</evidence>
<evidence type="ECO:0000259" key="2">
    <source>
        <dbReference type="Pfam" id="PF16694"/>
    </source>
</evidence>
<dbReference type="Gene3D" id="3.50.70.20">
    <property type="entry name" value="Cytochrome P460"/>
    <property type="match status" value="1"/>
</dbReference>
<dbReference type="EMBL" id="JAKUDL010000001">
    <property type="protein sequence ID" value="MCH4292910.1"/>
    <property type="molecule type" value="Genomic_DNA"/>
</dbReference>
<dbReference type="Proteomes" id="UP001297581">
    <property type="component" value="Unassembled WGS sequence"/>
</dbReference>
<dbReference type="InterPro" id="IPR032033">
    <property type="entry name" value="Cytochrome_P460"/>
</dbReference>
<reference evidence="3 4" key="1">
    <citation type="submission" date="2022-02" db="EMBL/GenBank/DDBJ databases">
        <title>The genome sequence of Shewanella sp. 3B26.</title>
        <authorList>
            <person name="Du J."/>
        </authorList>
    </citation>
    <scope>NUCLEOTIDE SEQUENCE [LARGE SCALE GENOMIC DNA]</scope>
    <source>
        <strain evidence="3 4">3B26</strain>
    </source>
</reference>
<evidence type="ECO:0000313" key="4">
    <source>
        <dbReference type="Proteomes" id="UP001297581"/>
    </source>
</evidence>
<sequence>MRNTLISFISIASLAGAVLFGLTPTVQATDHQGTGLSEVVDAKGNIRLPDDFRLTMTHLGSWYVPGGDASGFHDVYADTESVRAFRRDGKFPEGAVLVKELRGAESGNFTTGDNVSYSKAGVKQWFVMVKDSQNRFAGNPAWGDGWGWALFKPGDTNTNVGGNYKESCLGCHQPAKDTDWIYLQAYPSLMAR</sequence>
<feature type="signal peptide" evidence="1">
    <location>
        <begin position="1"/>
        <end position="28"/>
    </location>
</feature>
<organism evidence="3 4">
    <name type="scientific">Shewanella zhuhaiensis</name>
    <dbReference type="NCBI Taxonomy" id="2919576"/>
    <lineage>
        <taxon>Bacteria</taxon>
        <taxon>Pseudomonadati</taxon>
        <taxon>Pseudomonadota</taxon>
        <taxon>Gammaproteobacteria</taxon>
        <taxon>Alteromonadales</taxon>
        <taxon>Shewanellaceae</taxon>
        <taxon>Shewanella</taxon>
    </lineage>
</organism>
<feature type="domain" description="Cytochrome P460" evidence="2">
    <location>
        <begin position="67"/>
        <end position="182"/>
    </location>
</feature>